<name>A0A1G1XUD1_9BACT</name>
<feature type="compositionally biased region" description="Polar residues" evidence="2">
    <location>
        <begin position="46"/>
        <end position="61"/>
    </location>
</feature>
<feature type="compositionally biased region" description="Pro residues" evidence="2">
    <location>
        <begin position="68"/>
        <end position="81"/>
    </location>
</feature>
<evidence type="ECO:0000313" key="4">
    <source>
        <dbReference type="Proteomes" id="UP000178930"/>
    </source>
</evidence>
<keyword evidence="1" id="KW-0175">Coiled coil</keyword>
<evidence type="ECO:0000256" key="2">
    <source>
        <dbReference type="SAM" id="MobiDB-lite"/>
    </source>
</evidence>
<sequence>MSTKFFTEKGDKAMKRIVILVTVFCLTALVASAQGNLPPNLIRMNPQPQTNYDTHSTQLPPNLNRMPMQPPNSSPIMPPRPSGNQNLPPNLTIGSPQGPQAGIAPGLIRQIQSPNNQGGGIMIGNPDGHRVVIRHDAEHIHPADVYGPNNERIMNPHIKKDDVRAAGKAGSALGAADMVTSGHFQQINEMARHNAEAQRLREEQERCRQLARPGAPVICPNNSEQIRYHQNQVQRYNNQAQFRP</sequence>
<comment type="caution">
    <text evidence="3">The sequence shown here is derived from an EMBL/GenBank/DDBJ whole genome shotgun (WGS) entry which is preliminary data.</text>
</comment>
<protein>
    <submittedName>
        <fullName evidence="3">Uncharacterized protein</fullName>
    </submittedName>
</protein>
<dbReference type="Proteomes" id="UP000178930">
    <property type="component" value="Unassembled WGS sequence"/>
</dbReference>
<accession>A0A1G1XUD1</accession>
<proteinExistence type="predicted"/>
<gene>
    <name evidence="3" type="ORF">A2729_03195</name>
</gene>
<dbReference type="AlphaFoldDB" id="A0A1G1XUD1"/>
<evidence type="ECO:0000256" key="1">
    <source>
        <dbReference type="SAM" id="Coils"/>
    </source>
</evidence>
<dbReference type="EMBL" id="MHIB01000031">
    <property type="protein sequence ID" value="OGY43673.1"/>
    <property type="molecule type" value="Genomic_DNA"/>
</dbReference>
<feature type="coiled-coil region" evidence="1">
    <location>
        <begin position="183"/>
        <end position="210"/>
    </location>
</feature>
<organism evidence="3 4">
    <name type="scientific">Candidatus Buchananbacteria bacterium RIFCSPHIGHO2_01_FULL_39_14</name>
    <dbReference type="NCBI Taxonomy" id="1797532"/>
    <lineage>
        <taxon>Bacteria</taxon>
        <taxon>Candidatus Buchananiibacteriota</taxon>
    </lineage>
</organism>
<reference evidence="3 4" key="1">
    <citation type="journal article" date="2016" name="Nat. Commun.">
        <title>Thousands of microbial genomes shed light on interconnected biogeochemical processes in an aquifer system.</title>
        <authorList>
            <person name="Anantharaman K."/>
            <person name="Brown C.T."/>
            <person name="Hug L.A."/>
            <person name="Sharon I."/>
            <person name="Castelle C.J."/>
            <person name="Probst A.J."/>
            <person name="Thomas B.C."/>
            <person name="Singh A."/>
            <person name="Wilkins M.J."/>
            <person name="Karaoz U."/>
            <person name="Brodie E.L."/>
            <person name="Williams K.H."/>
            <person name="Hubbard S.S."/>
            <person name="Banfield J.F."/>
        </authorList>
    </citation>
    <scope>NUCLEOTIDE SEQUENCE [LARGE SCALE GENOMIC DNA]</scope>
</reference>
<evidence type="ECO:0000313" key="3">
    <source>
        <dbReference type="EMBL" id="OGY43673.1"/>
    </source>
</evidence>
<feature type="region of interest" description="Disordered" evidence="2">
    <location>
        <begin position="38"/>
        <end position="85"/>
    </location>
</feature>